<feature type="region of interest" description="Disordered" evidence="1">
    <location>
        <begin position="1"/>
        <end position="23"/>
    </location>
</feature>
<dbReference type="EMBL" id="JAEINH010000005">
    <property type="protein sequence ID" value="MBI9114830.1"/>
    <property type="molecule type" value="Genomic_DNA"/>
</dbReference>
<proteinExistence type="predicted"/>
<feature type="transmembrane region" description="Helical" evidence="2">
    <location>
        <begin position="686"/>
        <end position="706"/>
    </location>
</feature>
<dbReference type="Proteomes" id="UP000602087">
    <property type="component" value="Unassembled WGS sequence"/>
</dbReference>
<dbReference type="RefSeq" id="WP_198733403.1">
    <property type="nucleotide sequence ID" value="NZ_JAEINH010000005.1"/>
</dbReference>
<comment type="caution">
    <text evidence="3">The sequence shown here is derived from an EMBL/GenBank/DDBJ whole genome shotgun (WGS) entry which is preliminary data.</text>
</comment>
<evidence type="ECO:0008006" key="5">
    <source>
        <dbReference type="Google" id="ProtNLM"/>
    </source>
</evidence>
<evidence type="ECO:0000313" key="4">
    <source>
        <dbReference type="Proteomes" id="UP000602087"/>
    </source>
</evidence>
<sequence>MTTTDARRPSRRPRRDARPGRPATALHAAVAALLTVLLAVTGTLATAVVPGPGTATATAETSDGPVDVTLTSLTPETLRPGDTLTVVATLTNTSGADITSPVARLSLARNTLDTRNSIASWSTAERSSTLGTTLLTTPLPDTLAAGATTTVELTVAADELNLRTGYAAWGPRGLAVSVTGVTDGYSAVERLGVLRTYVVWYPLDDTAVQPLSVSVVVPVVGPPADPLAPERTTEALREETAPGGRLESLLAGTQAVPGVTWAVDPALVEQLLADDTPTGDTAGTTTTGGASWAQRFLEATAAGETYALPRYDQDISAYAAAGLPLPVQGPLGEPFSGWRTDLSWPADDAPATDVLDLAVRSGAGTVVVGSGTFEPVVELPYTATGLTSVTTPSGTAAAVLPDATLTTLLLDAPGPVGTTGTTTASTPAAARQRITAELAVISRERPAQARHVVITAPRDWSPGADVLQAQLNGITAVPWATIAPLSALLAGGDPGIPRTPVPADTTALGAGAVDGDTLRQVGRTAQQAQTFAKIVTDPGALTRPVTESAVAVGSVAWRGDPDGRALAVEHQAQHLAALRGAVSVVTGSDFNLISTGSEIPVQVRNDLGQAVTLLVELEPDSPRLVADTRVPVTVPAGGDASVTVPVRGIGSGDVTTEVHILSADGTLVAEPATFKVRVRADWENRGTLVVAVLLLVLLGAGIWRTVHRGRSERRASAAVVEQLEHSEQTGELDALIDAQDSGTLPGVDPTGAAATSHDALPETPDRPTTPPRSTP</sequence>
<dbReference type="InterPro" id="IPR046112">
    <property type="entry name" value="DUF6049"/>
</dbReference>
<name>A0A934I9U0_9MICO</name>
<keyword evidence="4" id="KW-1185">Reference proteome</keyword>
<reference evidence="3" key="1">
    <citation type="submission" date="2020-12" db="EMBL/GenBank/DDBJ databases">
        <title>Sanguibacter suaedae sp. nov., isolated from Suaeda aralocaspica.</title>
        <authorList>
            <person name="Ma Q."/>
        </authorList>
    </citation>
    <scope>NUCLEOTIDE SEQUENCE</scope>
    <source>
        <strain evidence="3">YZGR15</strain>
    </source>
</reference>
<evidence type="ECO:0000256" key="2">
    <source>
        <dbReference type="SAM" id="Phobius"/>
    </source>
</evidence>
<feature type="region of interest" description="Disordered" evidence="1">
    <location>
        <begin position="735"/>
        <end position="775"/>
    </location>
</feature>
<dbReference type="PROSITE" id="PS00430">
    <property type="entry name" value="TONB_DEPENDENT_REC_1"/>
    <property type="match status" value="1"/>
</dbReference>
<organism evidence="3 4">
    <name type="scientific">Sanguibacter suaedae</name>
    <dbReference type="NCBI Taxonomy" id="2795737"/>
    <lineage>
        <taxon>Bacteria</taxon>
        <taxon>Bacillati</taxon>
        <taxon>Actinomycetota</taxon>
        <taxon>Actinomycetes</taxon>
        <taxon>Micrococcales</taxon>
        <taxon>Sanguibacteraceae</taxon>
        <taxon>Sanguibacter</taxon>
    </lineage>
</organism>
<gene>
    <name evidence="3" type="ORF">JAV76_07365</name>
</gene>
<dbReference type="InterPro" id="IPR010916">
    <property type="entry name" value="TonB_box_CS"/>
</dbReference>
<dbReference type="Pfam" id="PF19516">
    <property type="entry name" value="DUF6049"/>
    <property type="match status" value="1"/>
</dbReference>
<evidence type="ECO:0000256" key="1">
    <source>
        <dbReference type="SAM" id="MobiDB-lite"/>
    </source>
</evidence>
<keyword evidence="2" id="KW-0812">Transmembrane</keyword>
<keyword evidence="2" id="KW-0472">Membrane</keyword>
<keyword evidence="2" id="KW-1133">Transmembrane helix</keyword>
<protein>
    <recommendedName>
        <fullName evidence="5">Glycoprotein</fullName>
    </recommendedName>
</protein>
<accession>A0A934I9U0</accession>
<dbReference type="AlphaFoldDB" id="A0A934I9U0"/>
<evidence type="ECO:0000313" key="3">
    <source>
        <dbReference type="EMBL" id="MBI9114830.1"/>
    </source>
</evidence>